<protein>
    <submittedName>
        <fullName evidence="3">Uncharacterized protein</fullName>
    </submittedName>
</protein>
<keyword evidence="1" id="KW-0175">Coiled coil</keyword>
<evidence type="ECO:0000313" key="4">
    <source>
        <dbReference type="Proteomes" id="UP001359559"/>
    </source>
</evidence>
<dbReference type="PANTHER" id="PTHR33070">
    <property type="entry name" value="OS06G0725500 PROTEIN"/>
    <property type="match status" value="1"/>
</dbReference>
<dbReference type="InterPro" id="IPR004320">
    <property type="entry name" value="BPS1_pln"/>
</dbReference>
<keyword evidence="4" id="KW-1185">Reference proteome</keyword>
<evidence type="ECO:0000256" key="2">
    <source>
        <dbReference type="SAM" id="MobiDB-lite"/>
    </source>
</evidence>
<dbReference type="GO" id="GO:0048367">
    <property type="term" value="P:shoot system development"/>
    <property type="evidence" value="ECO:0007669"/>
    <property type="project" value="InterPro"/>
</dbReference>
<name>A0AAN9K5G5_CLITE</name>
<dbReference type="Proteomes" id="UP001359559">
    <property type="component" value="Unassembled WGS sequence"/>
</dbReference>
<evidence type="ECO:0000313" key="3">
    <source>
        <dbReference type="EMBL" id="KAK7310628.1"/>
    </source>
</evidence>
<dbReference type="Pfam" id="PF03087">
    <property type="entry name" value="BPS1"/>
    <property type="match status" value="1"/>
</dbReference>
<dbReference type="EMBL" id="JAYKXN010000002">
    <property type="protein sequence ID" value="KAK7310628.1"/>
    <property type="molecule type" value="Genomic_DNA"/>
</dbReference>
<dbReference type="PANTHER" id="PTHR33070:SF129">
    <property type="entry name" value="DUF241 DOMAIN PROTEIN"/>
    <property type="match status" value="1"/>
</dbReference>
<dbReference type="GO" id="GO:0048364">
    <property type="term" value="P:root development"/>
    <property type="evidence" value="ECO:0007669"/>
    <property type="project" value="InterPro"/>
</dbReference>
<gene>
    <name evidence="3" type="ORF">RJT34_08241</name>
</gene>
<comment type="caution">
    <text evidence="3">The sequence shown here is derived from an EMBL/GenBank/DDBJ whole genome shotgun (WGS) entry which is preliminary data.</text>
</comment>
<feature type="region of interest" description="Disordered" evidence="2">
    <location>
        <begin position="1"/>
        <end position="24"/>
    </location>
</feature>
<reference evidence="3 4" key="1">
    <citation type="submission" date="2024-01" db="EMBL/GenBank/DDBJ databases">
        <title>The genomes of 5 underutilized Papilionoideae crops provide insights into root nodulation and disease resistance.</title>
        <authorList>
            <person name="Yuan L."/>
        </authorList>
    </citation>
    <scope>NUCLEOTIDE SEQUENCE [LARGE SCALE GENOMIC DNA]</scope>
    <source>
        <strain evidence="3">LY-2023</strain>
        <tissue evidence="3">Leaf</tissue>
    </source>
</reference>
<evidence type="ECO:0000256" key="1">
    <source>
        <dbReference type="SAM" id="Coils"/>
    </source>
</evidence>
<accession>A0AAN9K5G5</accession>
<proteinExistence type="predicted"/>
<feature type="coiled-coil region" evidence="1">
    <location>
        <begin position="251"/>
        <end position="278"/>
    </location>
</feature>
<organism evidence="3 4">
    <name type="scientific">Clitoria ternatea</name>
    <name type="common">Butterfly pea</name>
    <dbReference type="NCBI Taxonomy" id="43366"/>
    <lineage>
        <taxon>Eukaryota</taxon>
        <taxon>Viridiplantae</taxon>
        <taxon>Streptophyta</taxon>
        <taxon>Embryophyta</taxon>
        <taxon>Tracheophyta</taxon>
        <taxon>Spermatophyta</taxon>
        <taxon>Magnoliopsida</taxon>
        <taxon>eudicotyledons</taxon>
        <taxon>Gunneridae</taxon>
        <taxon>Pentapetalae</taxon>
        <taxon>rosids</taxon>
        <taxon>fabids</taxon>
        <taxon>Fabales</taxon>
        <taxon>Fabaceae</taxon>
        <taxon>Papilionoideae</taxon>
        <taxon>50 kb inversion clade</taxon>
        <taxon>NPAAA clade</taxon>
        <taxon>indigoferoid/millettioid clade</taxon>
        <taxon>Phaseoleae</taxon>
        <taxon>Clitoria</taxon>
    </lineage>
</organism>
<sequence>MAASPLNPKSKFHGRSNSLPSRPHPLIQTCNEQLNSLRASGDTSSSPSMLTHNIRGLQDLIESVEKLVQLPLSQDSLLHEDELLDGSLRLLDVCSAAKDALLHTKECTRELQSIIRRRKRGGEVELTAEVKRFLSSRKVVKKAISKALANLKATSQNCNIASSTNRDHQTKALISLLKDVEVAALSTFQTLLQYISGTPQSKSNSLLSISKLIQPKRIECSSLVAHESEFAQVDLGLQCFVFSKTTKSEDKNNLKNQLEKMESCIQDLEEGLEFLFRRLIKIRVSLLNILNH</sequence>
<dbReference type="AlphaFoldDB" id="A0AAN9K5G5"/>